<dbReference type="GO" id="GO:0004348">
    <property type="term" value="F:glucosylceramidase activity"/>
    <property type="evidence" value="ECO:0007669"/>
    <property type="project" value="InterPro"/>
</dbReference>
<keyword evidence="2" id="KW-0732">Signal</keyword>
<evidence type="ECO:0000313" key="10">
    <source>
        <dbReference type="Proteomes" id="UP000054988"/>
    </source>
</evidence>
<organism evidence="9 10">
    <name type="scientific">Moniliophthora roreri</name>
    <name type="common">Frosty pod rot fungus</name>
    <name type="synonym">Monilia roreri</name>
    <dbReference type="NCBI Taxonomy" id="221103"/>
    <lineage>
        <taxon>Eukaryota</taxon>
        <taxon>Fungi</taxon>
        <taxon>Dikarya</taxon>
        <taxon>Basidiomycota</taxon>
        <taxon>Agaricomycotina</taxon>
        <taxon>Agaricomycetes</taxon>
        <taxon>Agaricomycetidae</taxon>
        <taxon>Agaricales</taxon>
        <taxon>Marasmiineae</taxon>
        <taxon>Marasmiaceae</taxon>
        <taxon>Moniliophthora</taxon>
    </lineage>
</organism>
<dbReference type="PRINTS" id="PR00196">
    <property type="entry name" value="ANNEXIN"/>
</dbReference>
<dbReference type="InterPro" id="IPR033453">
    <property type="entry name" value="Glyco_hydro_30_TIM-barrel"/>
</dbReference>
<dbReference type="InterPro" id="IPR037104">
    <property type="entry name" value="Annexin_sf"/>
</dbReference>
<feature type="compositionally biased region" description="Pro residues" evidence="7">
    <location>
        <begin position="49"/>
        <end position="61"/>
    </location>
</feature>
<dbReference type="Pfam" id="PF00191">
    <property type="entry name" value="Annexin"/>
    <property type="match status" value="3"/>
</dbReference>
<accession>A0A0W0EXA8</accession>
<comment type="similarity">
    <text evidence="1 6">Belongs to the glycosyl hydrolase 30 family.</text>
</comment>
<keyword evidence="5" id="KW-0041">Annexin</keyword>
<dbReference type="PROSITE" id="PS51897">
    <property type="entry name" value="ANNEXIN_2"/>
    <property type="match status" value="2"/>
</dbReference>
<feature type="compositionally biased region" description="Low complexity" evidence="7">
    <location>
        <begin position="80"/>
        <end position="90"/>
    </location>
</feature>
<evidence type="ECO:0000256" key="6">
    <source>
        <dbReference type="RuleBase" id="RU361188"/>
    </source>
</evidence>
<proteinExistence type="inferred from homology"/>
<dbReference type="AlphaFoldDB" id="A0A0W0EXA8"/>
<feature type="compositionally biased region" description="Low complexity" evidence="7">
    <location>
        <begin position="1"/>
        <end position="22"/>
    </location>
</feature>
<evidence type="ECO:0000256" key="5">
    <source>
        <dbReference type="ARBA" id="ARBA00023216"/>
    </source>
</evidence>
<feature type="compositionally biased region" description="Pro residues" evidence="7">
    <location>
        <begin position="91"/>
        <end position="102"/>
    </location>
</feature>
<dbReference type="InterPro" id="IPR017853">
    <property type="entry name" value="GH"/>
</dbReference>
<comment type="caution">
    <text evidence="9">The sequence shown here is derived from an EMBL/GenBank/DDBJ whole genome shotgun (WGS) entry which is preliminary data.</text>
</comment>
<evidence type="ECO:0000256" key="7">
    <source>
        <dbReference type="SAM" id="MobiDB-lite"/>
    </source>
</evidence>
<dbReference type="GO" id="GO:0005509">
    <property type="term" value="F:calcium ion binding"/>
    <property type="evidence" value="ECO:0007669"/>
    <property type="project" value="InterPro"/>
</dbReference>
<dbReference type="GO" id="GO:0016020">
    <property type="term" value="C:membrane"/>
    <property type="evidence" value="ECO:0007669"/>
    <property type="project" value="GOC"/>
</dbReference>
<dbReference type="InterPro" id="IPR001139">
    <property type="entry name" value="Glyco_hydro_30"/>
</dbReference>
<dbReference type="InterPro" id="IPR013780">
    <property type="entry name" value="Glyco_hydro_b"/>
</dbReference>
<feature type="compositionally biased region" description="Pro residues" evidence="7">
    <location>
        <begin position="23"/>
        <end position="38"/>
    </location>
</feature>
<dbReference type="EMBL" id="LATX01002468">
    <property type="protein sequence ID" value="KTB28682.1"/>
    <property type="molecule type" value="Genomic_DNA"/>
</dbReference>
<protein>
    <submittedName>
        <fullName evidence="9">Putative glycoside hydrolase family 30 protein</fullName>
    </submittedName>
</protein>
<sequence length="941" mass="102983">MPYYQPQYPGQSPQSGYSYNPGYQPPAGPPPSGPPPVPMQSYPGTQQPYYPPPPGPPPGHPHAPHSGSGYSPLYHPPSAQPNAYYQQPPAGYYPPPQGPPPSMNQGFTPPNIHPPSQAPPISYYLNTAVPTPDPQNPHQPPPPAGGYDPTSDYEAVRKATKGFGTKESLLISTLAPLDSMKMAVLSSAFRAKSGKDLVSVIEKETSGHFRDVLRGTVLGPLWYDVDLVQQALNGFGTNETLLTEVIADRTPSDLNLLAMAYQIRYHRSLESAVKSDLSMKTERLYTMILANNRPPDNAPVDHALVESDVQSLYKAGQGKIGTDEIAFCEVIVNRSRPHLAAISGHMQFTLLYLVGGAKPRPKHGITSQNAGVWRDAKLLEASMKGFGTKDKQLGWRVVRGHWDRQRFQAVKDAYQRKYKKTLEKRVDGETSGDQKKILLALITDRMRSLIPTLLAFSACCGLSAGQQIYDVWQTTWDRSKLFTSSPPSSPINFGSSGSSSDLTIRVDDGSVAQEIAGFGGTLTDSAALTLNNLKSRNSNNYWNLLRYMFDTTDGANAAGLSYVRVPIGASDFSASVYSLDDNSDDTSFSQFDINRAPSYLFSILKDIYSVNPRVKIHILPWSPPAWMKDNGSMKGGTLKSNMVQYYSTYLLKAAQAFQRMGFPLYAISIQNEPQNDNPTYPTCTMTPSMEGQIGMSLRDKLNSNGLSGVKIIGFEHNWVYAGDYPVSLMQSYGSAFDGVGFHCYEGSVANQDAFHQAFPSKSIYFTECAGTVGSDWWSDMKWYIDNLWIGSLDHYSKSGLMWNIALDGNGNPKLPGSNSCQPPCRALVNVNSDGSYSYNQEFISMAHVAKATIPKDPGGPSAKRLGVSLSGSLGWAVRVGAFVTDRSGSGEPSRYSLVVMNWNDGGSNGWNPVPVKATINFRGMQASYIFPVGITTMWWYA</sequence>
<dbReference type="Proteomes" id="UP000054988">
    <property type="component" value="Unassembled WGS sequence"/>
</dbReference>
<dbReference type="SMART" id="SM00335">
    <property type="entry name" value="ANX"/>
    <property type="match status" value="3"/>
</dbReference>
<dbReference type="Gene3D" id="1.10.220.10">
    <property type="entry name" value="Annexin"/>
    <property type="match status" value="4"/>
</dbReference>
<dbReference type="GO" id="GO:0005544">
    <property type="term" value="F:calcium-dependent phospholipid binding"/>
    <property type="evidence" value="ECO:0007669"/>
    <property type="project" value="InterPro"/>
</dbReference>
<name>A0A0W0EXA8_MONRR</name>
<keyword evidence="3" id="KW-0677">Repeat</keyword>
<dbReference type="InterPro" id="IPR001464">
    <property type="entry name" value="Annexin"/>
</dbReference>
<dbReference type="Gene3D" id="3.20.20.80">
    <property type="entry name" value="Glycosidases"/>
    <property type="match status" value="1"/>
</dbReference>
<keyword evidence="4 6" id="KW-0378">Hydrolase</keyword>
<dbReference type="eggNOG" id="KOG2566">
    <property type="taxonomic scope" value="Eukaryota"/>
</dbReference>
<dbReference type="Pfam" id="PF02055">
    <property type="entry name" value="Glyco_hydro_30"/>
    <property type="match status" value="1"/>
</dbReference>
<feature type="compositionally biased region" description="Low complexity" evidence="7">
    <location>
        <begin position="64"/>
        <end position="73"/>
    </location>
</feature>
<evidence type="ECO:0000313" key="9">
    <source>
        <dbReference type="EMBL" id="KTB28682.1"/>
    </source>
</evidence>
<feature type="compositionally biased region" description="Pro residues" evidence="7">
    <location>
        <begin position="131"/>
        <end position="144"/>
    </location>
</feature>
<dbReference type="PANTHER" id="PTHR11069">
    <property type="entry name" value="GLUCOSYLCERAMIDASE"/>
    <property type="match status" value="1"/>
</dbReference>
<evidence type="ECO:0000259" key="8">
    <source>
        <dbReference type="Pfam" id="PF02055"/>
    </source>
</evidence>
<evidence type="ECO:0000256" key="3">
    <source>
        <dbReference type="ARBA" id="ARBA00022737"/>
    </source>
</evidence>
<dbReference type="PANTHER" id="PTHR11069:SF23">
    <property type="entry name" value="LYSOSOMAL ACID GLUCOSYLCERAMIDASE"/>
    <property type="match status" value="1"/>
</dbReference>
<feature type="compositionally biased region" description="Low complexity" evidence="7">
    <location>
        <begin position="39"/>
        <end position="48"/>
    </location>
</feature>
<dbReference type="GO" id="GO:0006680">
    <property type="term" value="P:glucosylceramide catabolic process"/>
    <property type="evidence" value="ECO:0007669"/>
    <property type="project" value="TreeGrafter"/>
</dbReference>
<dbReference type="InterPro" id="IPR018502">
    <property type="entry name" value="Annexin_repeat"/>
</dbReference>
<evidence type="ECO:0000256" key="1">
    <source>
        <dbReference type="ARBA" id="ARBA00005382"/>
    </source>
</evidence>
<dbReference type="SUPFAM" id="SSF51445">
    <property type="entry name" value="(Trans)glycosidases"/>
    <property type="match status" value="1"/>
</dbReference>
<gene>
    <name evidence="9" type="ORF">WG66_18743</name>
</gene>
<dbReference type="Gene3D" id="2.60.40.1180">
    <property type="entry name" value="Golgi alpha-mannosidase II"/>
    <property type="match status" value="1"/>
</dbReference>
<keyword evidence="6" id="KW-0326">Glycosidase</keyword>
<dbReference type="SUPFAM" id="SSF47874">
    <property type="entry name" value="Annexin"/>
    <property type="match status" value="1"/>
</dbReference>
<evidence type="ECO:0000256" key="4">
    <source>
        <dbReference type="ARBA" id="ARBA00022801"/>
    </source>
</evidence>
<feature type="region of interest" description="Disordered" evidence="7">
    <location>
        <begin position="1"/>
        <end position="152"/>
    </location>
</feature>
<reference evidence="9 10" key="1">
    <citation type="submission" date="2015-12" db="EMBL/GenBank/DDBJ databases">
        <title>Draft genome sequence of Moniliophthora roreri, the causal agent of frosty pod rot of cacao.</title>
        <authorList>
            <person name="Aime M.C."/>
            <person name="Diaz-Valderrama J.R."/>
            <person name="Kijpornyongpan T."/>
            <person name="Phillips-Mora W."/>
        </authorList>
    </citation>
    <scope>NUCLEOTIDE SEQUENCE [LARGE SCALE GENOMIC DNA]</scope>
    <source>
        <strain evidence="9 10">MCA 2952</strain>
    </source>
</reference>
<feature type="domain" description="Glycosyl hydrolase family 30 TIM-barrel" evidence="8">
    <location>
        <begin position="515"/>
        <end position="778"/>
    </location>
</feature>
<evidence type="ECO:0000256" key="2">
    <source>
        <dbReference type="ARBA" id="ARBA00022729"/>
    </source>
</evidence>